<protein>
    <submittedName>
        <fullName evidence="1">Uncharacterized protein</fullName>
    </submittedName>
</protein>
<sequence length="126" mass="14481">MAQGSLTDKVSSLDARYVSAPEAMWRLNGYDLFMKSHTVIRLVVHLPNRQMVYFRAGNEEQAVQREFTRDTTLIAWFKLNQSDENTDIPSYYVYEKKETKGLFFIATLSSYCTALNGTSASRTTYL</sequence>
<dbReference type="Proteomes" id="UP000036403">
    <property type="component" value="Unassembled WGS sequence"/>
</dbReference>
<comment type="caution">
    <text evidence="1">The sequence shown here is derived from an EMBL/GenBank/DDBJ whole genome shotgun (WGS) entry which is preliminary data.</text>
</comment>
<dbReference type="STRING" id="67767.A0A0J7KCX2"/>
<dbReference type="EMBL" id="LBMM01009369">
    <property type="protein sequence ID" value="KMQ88182.1"/>
    <property type="molecule type" value="Genomic_DNA"/>
</dbReference>
<dbReference type="AlphaFoldDB" id="A0A0J7KCX2"/>
<accession>A0A0J7KCX2</accession>
<name>A0A0J7KCX2_LASNI</name>
<reference evidence="1 2" key="1">
    <citation type="submission" date="2015-04" db="EMBL/GenBank/DDBJ databases">
        <title>Lasius niger genome sequencing.</title>
        <authorList>
            <person name="Konorov E.A."/>
            <person name="Nikitin M.A."/>
            <person name="Kirill M.V."/>
            <person name="Chang P."/>
        </authorList>
    </citation>
    <scope>NUCLEOTIDE SEQUENCE [LARGE SCALE GENOMIC DNA]</scope>
    <source>
        <tissue evidence="1">Whole</tissue>
    </source>
</reference>
<dbReference type="PaxDb" id="67767-A0A0J7KCX2"/>
<dbReference type="OrthoDB" id="10053386at2759"/>
<evidence type="ECO:0000313" key="1">
    <source>
        <dbReference type="EMBL" id="KMQ88182.1"/>
    </source>
</evidence>
<gene>
    <name evidence="1" type="ORF">RF55_12368</name>
</gene>
<evidence type="ECO:0000313" key="2">
    <source>
        <dbReference type="Proteomes" id="UP000036403"/>
    </source>
</evidence>
<organism evidence="1 2">
    <name type="scientific">Lasius niger</name>
    <name type="common">Black garden ant</name>
    <dbReference type="NCBI Taxonomy" id="67767"/>
    <lineage>
        <taxon>Eukaryota</taxon>
        <taxon>Metazoa</taxon>
        <taxon>Ecdysozoa</taxon>
        <taxon>Arthropoda</taxon>
        <taxon>Hexapoda</taxon>
        <taxon>Insecta</taxon>
        <taxon>Pterygota</taxon>
        <taxon>Neoptera</taxon>
        <taxon>Endopterygota</taxon>
        <taxon>Hymenoptera</taxon>
        <taxon>Apocrita</taxon>
        <taxon>Aculeata</taxon>
        <taxon>Formicoidea</taxon>
        <taxon>Formicidae</taxon>
        <taxon>Formicinae</taxon>
        <taxon>Lasius</taxon>
        <taxon>Lasius</taxon>
    </lineage>
</organism>
<keyword evidence="2" id="KW-1185">Reference proteome</keyword>
<proteinExistence type="predicted"/>